<dbReference type="InterPro" id="IPR047817">
    <property type="entry name" value="ABC2_TM_bact-type"/>
</dbReference>
<evidence type="ECO:0000256" key="6">
    <source>
        <dbReference type="ARBA" id="ARBA00022989"/>
    </source>
</evidence>
<feature type="transmembrane region" description="Helical" evidence="8">
    <location>
        <begin position="176"/>
        <end position="193"/>
    </location>
</feature>
<dbReference type="GO" id="GO:0005886">
    <property type="term" value="C:plasma membrane"/>
    <property type="evidence" value="ECO:0007669"/>
    <property type="project" value="UniProtKB-SubCell"/>
</dbReference>
<dbReference type="EMBL" id="VCIW01000006">
    <property type="protein sequence ID" value="TLS52015.1"/>
    <property type="molecule type" value="Genomic_DNA"/>
</dbReference>
<comment type="caution">
    <text evidence="10">The sequence shown here is derived from an EMBL/GenBank/DDBJ whole genome shotgun (WGS) entry which is preliminary data.</text>
</comment>
<dbReference type="Proteomes" id="UP000309676">
    <property type="component" value="Unassembled WGS sequence"/>
</dbReference>
<evidence type="ECO:0000259" key="9">
    <source>
        <dbReference type="PROSITE" id="PS51012"/>
    </source>
</evidence>
<keyword evidence="4 8" id="KW-1003">Cell membrane</keyword>
<dbReference type="PROSITE" id="PS51012">
    <property type="entry name" value="ABC_TM2"/>
    <property type="match status" value="1"/>
</dbReference>
<feature type="domain" description="ABC transmembrane type-2" evidence="9">
    <location>
        <begin position="29"/>
        <end position="256"/>
    </location>
</feature>
<keyword evidence="5 8" id="KW-0812">Transmembrane</keyword>
<feature type="transmembrane region" description="Helical" evidence="8">
    <location>
        <begin position="231"/>
        <end position="253"/>
    </location>
</feature>
<evidence type="ECO:0000256" key="7">
    <source>
        <dbReference type="ARBA" id="ARBA00023136"/>
    </source>
</evidence>
<comment type="subcellular location">
    <subcellularLocation>
        <location evidence="1 8">Cell membrane</location>
        <topology evidence="1 8">Multi-pass membrane protein</topology>
    </subcellularLocation>
</comment>
<organism evidence="10 11">
    <name type="scientific">Paenibacillus antri</name>
    <dbReference type="NCBI Taxonomy" id="2582848"/>
    <lineage>
        <taxon>Bacteria</taxon>
        <taxon>Bacillati</taxon>
        <taxon>Bacillota</taxon>
        <taxon>Bacilli</taxon>
        <taxon>Bacillales</taxon>
        <taxon>Paenibacillaceae</taxon>
        <taxon>Paenibacillus</taxon>
    </lineage>
</organism>
<comment type="similarity">
    <text evidence="2 8">Belongs to the ABC-2 integral membrane protein family.</text>
</comment>
<feature type="transmembrane region" description="Helical" evidence="8">
    <location>
        <begin position="66"/>
        <end position="85"/>
    </location>
</feature>
<dbReference type="GO" id="GO:0015920">
    <property type="term" value="P:lipopolysaccharide transport"/>
    <property type="evidence" value="ECO:0007669"/>
    <property type="project" value="TreeGrafter"/>
</dbReference>
<dbReference type="Pfam" id="PF01061">
    <property type="entry name" value="ABC2_membrane"/>
    <property type="match status" value="1"/>
</dbReference>
<evidence type="ECO:0000313" key="11">
    <source>
        <dbReference type="Proteomes" id="UP000309676"/>
    </source>
</evidence>
<dbReference type="RefSeq" id="WP_138194259.1">
    <property type="nucleotide sequence ID" value="NZ_VCIW01000006.1"/>
</dbReference>
<dbReference type="OrthoDB" id="9794365at2"/>
<evidence type="ECO:0000256" key="3">
    <source>
        <dbReference type="ARBA" id="ARBA00022448"/>
    </source>
</evidence>
<evidence type="ECO:0000256" key="8">
    <source>
        <dbReference type="RuleBase" id="RU361157"/>
    </source>
</evidence>
<keyword evidence="6 8" id="KW-1133">Transmembrane helix</keyword>
<feature type="transmembrane region" description="Helical" evidence="8">
    <location>
        <begin position="106"/>
        <end position="134"/>
    </location>
</feature>
<evidence type="ECO:0000256" key="4">
    <source>
        <dbReference type="ARBA" id="ARBA00022475"/>
    </source>
</evidence>
<evidence type="ECO:0000256" key="5">
    <source>
        <dbReference type="ARBA" id="ARBA00022692"/>
    </source>
</evidence>
<sequence>MNFELWRYRGYIWNNAIMDLRNRYAGSSFGVLWNVLQPLFQILIFTFVFSQIMVARIPGLESTSAFAIYLCAGLIPWGIFSETVIRGSNSFLENASFLKKLPVPEYVFICQSVVASTIVLFVSVSILLIVVTFLGGAVSVTWLLLPLMLLLFQAFAFGLALLFGCINVFFRDIGQILGTAMQIWMWMTPIVYFKDILPEGFQQAVDINPVYWYISSLHEIIVYSKVPDLQLWTSMVICSLVSIILGALVLRALRAEIRDVI</sequence>
<keyword evidence="11" id="KW-1185">Reference proteome</keyword>
<dbReference type="PANTHER" id="PTHR30413:SF10">
    <property type="entry name" value="CAPSULE POLYSACCHARIDE EXPORT INNER-MEMBRANE PROTEIN CTRC"/>
    <property type="match status" value="1"/>
</dbReference>
<evidence type="ECO:0000256" key="2">
    <source>
        <dbReference type="ARBA" id="ARBA00007783"/>
    </source>
</evidence>
<evidence type="ECO:0000256" key="1">
    <source>
        <dbReference type="ARBA" id="ARBA00004651"/>
    </source>
</evidence>
<gene>
    <name evidence="10" type="ORF">FE782_11595</name>
</gene>
<accession>A0A5R9GK37</accession>
<dbReference type="AlphaFoldDB" id="A0A5R9GK37"/>
<name>A0A5R9GK37_9BACL</name>
<feature type="transmembrane region" description="Helical" evidence="8">
    <location>
        <begin position="31"/>
        <end position="54"/>
    </location>
</feature>
<dbReference type="PANTHER" id="PTHR30413">
    <property type="entry name" value="INNER MEMBRANE TRANSPORT PERMEASE"/>
    <property type="match status" value="1"/>
</dbReference>
<evidence type="ECO:0000313" key="10">
    <source>
        <dbReference type="EMBL" id="TLS52015.1"/>
    </source>
</evidence>
<protein>
    <recommendedName>
        <fullName evidence="8">Transport permease protein</fullName>
    </recommendedName>
</protein>
<keyword evidence="3 8" id="KW-0813">Transport</keyword>
<reference evidence="10 11" key="1">
    <citation type="submission" date="2019-05" db="EMBL/GenBank/DDBJ databases">
        <authorList>
            <person name="Narsing Rao M.P."/>
            <person name="Li W.J."/>
        </authorList>
    </citation>
    <scope>NUCLEOTIDE SEQUENCE [LARGE SCALE GENOMIC DNA]</scope>
    <source>
        <strain evidence="10 11">SYSU_K30003</strain>
    </source>
</reference>
<dbReference type="InterPro" id="IPR013525">
    <property type="entry name" value="ABC2_TM"/>
</dbReference>
<proteinExistence type="inferred from homology"/>
<feature type="transmembrane region" description="Helical" evidence="8">
    <location>
        <begin position="140"/>
        <end position="164"/>
    </location>
</feature>
<keyword evidence="7 8" id="KW-0472">Membrane</keyword>
<dbReference type="GO" id="GO:0140359">
    <property type="term" value="F:ABC-type transporter activity"/>
    <property type="evidence" value="ECO:0007669"/>
    <property type="project" value="InterPro"/>
</dbReference>